<comment type="caution">
    <text evidence="2">The sequence shown here is derived from an EMBL/GenBank/DDBJ whole genome shotgun (WGS) entry which is preliminary data.</text>
</comment>
<accession>A0A0L6VQD3</accession>
<feature type="region of interest" description="Disordered" evidence="1">
    <location>
        <begin position="1"/>
        <end position="27"/>
    </location>
</feature>
<dbReference type="VEuPathDB" id="FungiDB:VP01_1209g1"/>
<dbReference type="AlphaFoldDB" id="A0A0L6VQD3"/>
<organism evidence="2 3">
    <name type="scientific">Puccinia sorghi</name>
    <dbReference type="NCBI Taxonomy" id="27349"/>
    <lineage>
        <taxon>Eukaryota</taxon>
        <taxon>Fungi</taxon>
        <taxon>Dikarya</taxon>
        <taxon>Basidiomycota</taxon>
        <taxon>Pucciniomycotina</taxon>
        <taxon>Pucciniomycetes</taxon>
        <taxon>Pucciniales</taxon>
        <taxon>Pucciniaceae</taxon>
        <taxon>Puccinia</taxon>
    </lineage>
</organism>
<dbReference type="Proteomes" id="UP000037035">
    <property type="component" value="Unassembled WGS sequence"/>
</dbReference>
<evidence type="ECO:0000256" key="1">
    <source>
        <dbReference type="SAM" id="MobiDB-lite"/>
    </source>
</evidence>
<evidence type="ECO:0000313" key="3">
    <source>
        <dbReference type="Proteomes" id="UP000037035"/>
    </source>
</evidence>
<name>A0A0L6VQD3_9BASI</name>
<feature type="compositionally biased region" description="Polar residues" evidence="1">
    <location>
        <begin position="7"/>
        <end position="27"/>
    </location>
</feature>
<protein>
    <submittedName>
        <fullName evidence="2">Uncharacterized protein</fullName>
    </submittedName>
</protein>
<reference evidence="2 3" key="1">
    <citation type="submission" date="2015-08" db="EMBL/GenBank/DDBJ databases">
        <title>Next Generation Sequencing and Analysis of the Genome of Puccinia sorghi L Schw, the Causal Agent of Maize Common Rust.</title>
        <authorList>
            <person name="Rochi L."/>
            <person name="Burguener G."/>
            <person name="Darino M."/>
            <person name="Turjanski A."/>
            <person name="Kreff E."/>
            <person name="Dieguez M.J."/>
            <person name="Sacco F."/>
        </authorList>
    </citation>
    <scope>NUCLEOTIDE SEQUENCE [LARGE SCALE GENOMIC DNA]</scope>
    <source>
        <strain evidence="2 3">RO10H11247</strain>
    </source>
</reference>
<sequence>MTKAQAHHSSSSNQLGEKQNQTTPLPNHQTPFLSFSLPSFLSLNFYSHFKFASSSPNFYIFHTLQKGINPNFAAPTVNNLVLHPMDVPPQKKMSFPGMQKGNFPFRNARKHMWHDSTVPTPPDQMLMSTPSKKYSEAESCDPQTIINPWGKIRRVRWVVGKAVKLKSQPFGCVHDAGVLSNLDSSERSAEFSQAFNEEILKNEVNSNNVLKIEEQNTISQTVLSEKMIFILSPGYDLSILDTKARLWVWKAYETRTMSKYSNFQQTDKPSTITTNKGVESTLLSHKILKWEYKAGDNPFKTKYLICRGFGKRSSWKALDHFLASTTFIRNKGGLKWGRILGPKKASLYILEFILMYYNSCYVPMTSCFIVYVGIPYYKSYRTFVTLKNTYQLILSQILKYVQTFTRTNKLSPTNLLGTYYKLFIMYLWYKFHKTNYFTIFSFGYSGVSLQMTITFTALGNLSKCVPGEADGYPPQGLSKKKLQQLISDARKTGKGTEGAVAPIGVELECRNLYVIHQISSQCPQPSTSAWFLHCSPRLMLGRLSQTLCTYKEQENQANLSLSILQSLQKYVQLFYHSLRSSPLRFILIVLLLKKEINRIKYNKSKIMKLGDSSRKKCKWWIFEEQSMKQLWIWSYLIPNTNKMSIILRCFNFRPFKITSNSQGGFSLMIYIYLLRKNGQISILNPKVKSFIQDTMQKIISQLPAVDMQHAPAYLPSKLHMFADVDFLAQSLCSIHSDCASMLC</sequence>
<dbReference type="EMBL" id="LAVV01002332">
    <property type="protein sequence ID" value="KNZ62899.1"/>
    <property type="molecule type" value="Genomic_DNA"/>
</dbReference>
<evidence type="ECO:0000313" key="2">
    <source>
        <dbReference type="EMBL" id="KNZ62899.1"/>
    </source>
</evidence>
<keyword evidence="3" id="KW-1185">Reference proteome</keyword>
<gene>
    <name evidence="2" type="ORF">VP01_1209g1</name>
</gene>
<proteinExistence type="predicted"/>